<dbReference type="AlphaFoldDB" id="A0A6S7DWQ3"/>
<evidence type="ECO:0000313" key="2">
    <source>
        <dbReference type="Proteomes" id="UP000494203"/>
    </source>
</evidence>
<keyword evidence="2" id="KW-1185">Reference proteome</keyword>
<organism evidence="1 2">
    <name type="scientific">Achromobacter pulmonis</name>
    <dbReference type="NCBI Taxonomy" id="1389932"/>
    <lineage>
        <taxon>Bacteria</taxon>
        <taxon>Pseudomonadati</taxon>
        <taxon>Pseudomonadota</taxon>
        <taxon>Betaproteobacteria</taxon>
        <taxon>Burkholderiales</taxon>
        <taxon>Alcaligenaceae</taxon>
        <taxon>Achromobacter</taxon>
    </lineage>
</organism>
<evidence type="ECO:0000313" key="1">
    <source>
        <dbReference type="EMBL" id="CAB3856026.1"/>
    </source>
</evidence>
<gene>
    <name evidence="1" type="ORF">LMG26788_02015</name>
</gene>
<name>A0A6S7DWQ3_9BURK</name>
<reference evidence="1 2" key="1">
    <citation type="submission" date="2020-04" db="EMBL/GenBank/DDBJ databases">
        <authorList>
            <person name="De Canck E."/>
        </authorList>
    </citation>
    <scope>NUCLEOTIDE SEQUENCE [LARGE SCALE GENOMIC DNA]</scope>
    <source>
        <strain evidence="1 2">LMG 26788</strain>
    </source>
</reference>
<accession>A0A6S7DWQ3</accession>
<dbReference type="EMBL" id="CADIKZ010000004">
    <property type="protein sequence ID" value="CAB3856026.1"/>
    <property type="molecule type" value="Genomic_DNA"/>
</dbReference>
<protein>
    <submittedName>
        <fullName evidence="1">Uncharacterized protein</fullName>
    </submittedName>
</protein>
<proteinExistence type="predicted"/>
<sequence>MKALVIQFSATGLPPSSRAIEGSAMAGPVNVNGMAAHARHTATRIRTLRAVGSGGEAEDDMAGINAKWKQH</sequence>
<dbReference type="Proteomes" id="UP000494203">
    <property type="component" value="Unassembled WGS sequence"/>
</dbReference>